<dbReference type="SMART" id="SM00338">
    <property type="entry name" value="BRLZ"/>
    <property type="match status" value="1"/>
</dbReference>
<feature type="domain" description="BZIP" evidence="3">
    <location>
        <begin position="234"/>
        <end position="277"/>
    </location>
</feature>
<evidence type="ECO:0000259" key="3">
    <source>
        <dbReference type="PROSITE" id="PS50217"/>
    </source>
</evidence>
<name>A0AAV2YMW7_9STRA</name>
<dbReference type="InterPro" id="IPR046347">
    <property type="entry name" value="bZIP_sf"/>
</dbReference>
<dbReference type="GO" id="GO:0003700">
    <property type="term" value="F:DNA-binding transcription factor activity"/>
    <property type="evidence" value="ECO:0007669"/>
    <property type="project" value="InterPro"/>
</dbReference>
<proteinExistence type="predicted"/>
<keyword evidence="5" id="KW-1185">Reference proteome</keyword>
<organism evidence="4 5">
    <name type="scientific">Lagenidium giganteum</name>
    <dbReference type="NCBI Taxonomy" id="4803"/>
    <lineage>
        <taxon>Eukaryota</taxon>
        <taxon>Sar</taxon>
        <taxon>Stramenopiles</taxon>
        <taxon>Oomycota</taxon>
        <taxon>Peronosporomycetes</taxon>
        <taxon>Pythiales</taxon>
        <taxon>Pythiaceae</taxon>
    </lineage>
</organism>
<evidence type="ECO:0000313" key="4">
    <source>
        <dbReference type="EMBL" id="DAZ94674.1"/>
    </source>
</evidence>
<feature type="coiled-coil region" evidence="1">
    <location>
        <begin position="252"/>
        <end position="279"/>
    </location>
</feature>
<feature type="region of interest" description="Disordered" evidence="2">
    <location>
        <begin position="1"/>
        <end position="63"/>
    </location>
</feature>
<evidence type="ECO:0000256" key="1">
    <source>
        <dbReference type="SAM" id="Coils"/>
    </source>
</evidence>
<dbReference type="PROSITE" id="PS50217">
    <property type="entry name" value="BZIP"/>
    <property type="match status" value="1"/>
</dbReference>
<reference evidence="4" key="2">
    <citation type="journal article" date="2023" name="Microbiol Resour">
        <title>Decontamination and Annotation of the Draft Genome Sequence of the Oomycete Lagenidium giganteum ARSEF 373.</title>
        <authorList>
            <person name="Morgan W.R."/>
            <person name="Tartar A."/>
        </authorList>
    </citation>
    <scope>NUCLEOTIDE SEQUENCE</scope>
    <source>
        <strain evidence="4">ARSEF 373</strain>
    </source>
</reference>
<dbReference type="AlphaFoldDB" id="A0AAV2YMW7"/>
<comment type="caution">
    <text evidence="4">The sequence shown here is derived from an EMBL/GenBank/DDBJ whole genome shotgun (WGS) entry which is preliminary data.</text>
</comment>
<dbReference type="InterPro" id="IPR004827">
    <property type="entry name" value="bZIP"/>
</dbReference>
<dbReference type="EMBL" id="DAKRPA010000238">
    <property type="protein sequence ID" value="DAZ94674.1"/>
    <property type="molecule type" value="Genomic_DNA"/>
</dbReference>
<dbReference type="Proteomes" id="UP001146120">
    <property type="component" value="Unassembled WGS sequence"/>
</dbReference>
<keyword evidence="1" id="KW-0175">Coiled coil</keyword>
<dbReference type="SUPFAM" id="SSF57959">
    <property type="entry name" value="Leucine zipper domain"/>
    <property type="match status" value="1"/>
</dbReference>
<dbReference type="Gene3D" id="1.20.5.170">
    <property type="match status" value="1"/>
</dbReference>
<accession>A0AAV2YMW7</accession>
<sequence>MRNLGNNHAPMNGTTSSAPPSQPNYATYATSSAMAAPPPGLQPHATESEGDLPTSLPSYLPPGAAQLPFTATFDVHGRRADDYGGSEMQSATKRQAPIGQWKTPPQFLFMANPAHAAVAVKPATTARGGGQVDSGQTSPSTGLRGMSFQDAPQPYVATPHQLVAEKSDVKFPTSEIGGISAAQFAAGTGGLTMDATLLARVSGTDPARMGSEEIKQIMRCPDLLSIYQKLQEEDDRRQRRLERNRASARVRREKKKGMVETYEGEVSKLENSLSLLRAHSFGTGQAQDLITALEYSGGEYARHAMMSKEAKLELLARILSQHSCNTTAVRRANMENQLLIATAMEDSDMARQLRAQLGLTQQQCQQLQAMHSRVQDEARKIDAINKCFSALRVHDWLYFPGIESLLHHTRNTMNSQQFQKFLSFTSENKETIEKLQFLPSSTGSDTELQFHFGED</sequence>
<gene>
    <name evidence="4" type="ORF">N0F65_002383</name>
</gene>
<protein>
    <recommendedName>
        <fullName evidence="3">BZIP domain-containing protein</fullName>
    </recommendedName>
</protein>
<feature type="compositionally biased region" description="Low complexity" evidence="2">
    <location>
        <begin position="25"/>
        <end position="35"/>
    </location>
</feature>
<reference evidence="4" key="1">
    <citation type="submission" date="2022-11" db="EMBL/GenBank/DDBJ databases">
        <authorList>
            <person name="Morgan W.R."/>
            <person name="Tartar A."/>
        </authorList>
    </citation>
    <scope>NUCLEOTIDE SEQUENCE</scope>
    <source>
        <strain evidence="4">ARSEF 373</strain>
    </source>
</reference>
<evidence type="ECO:0000256" key="2">
    <source>
        <dbReference type="SAM" id="MobiDB-lite"/>
    </source>
</evidence>
<evidence type="ECO:0000313" key="5">
    <source>
        <dbReference type="Proteomes" id="UP001146120"/>
    </source>
</evidence>